<dbReference type="PANTHER" id="PTHR30349:SF81">
    <property type="entry name" value="TYROSINE RECOMBINASE XERC"/>
    <property type="match status" value="1"/>
</dbReference>
<dbReference type="Gene3D" id="1.10.443.10">
    <property type="entry name" value="Intergrase catalytic core"/>
    <property type="match status" value="1"/>
</dbReference>
<dbReference type="GO" id="GO:0015074">
    <property type="term" value="P:DNA integration"/>
    <property type="evidence" value="ECO:0007669"/>
    <property type="project" value="InterPro"/>
</dbReference>
<evidence type="ECO:0000313" key="7">
    <source>
        <dbReference type="EMBL" id="QBE99289.1"/>
    </source>
</evidence>
<dbReference type="RefSeq" id="WP_118635404.1">
    <property type="nucleotide sequence ID" value="NZ_CP035945.1"/>
</dbReference>
<evidence type="ECO:0000313" key="3">
    <source>
        <dbReference type="EMBL" id="QBE94643.1"/>
    </source>
</evidence>
<dbReference type="KEGG" id="bpro:PMF13cell1_01388"/>
<dbReference type="KEGG" id="bpro:PMF13cell1_00366"/>
<dbReference type="PANTHER" id="PTHR30349">
    <property type="entry name" value="PHAGE INTEGRASE-RELATED"/>
    <property type="match status" value="1"/>
</dbReference>
<evidence type="ECO:0000313" key="8">
    <source>
        <dbReference type="Proteomes" id="UP000289794"/>
    </source>
</evidence>
<evidence type="ECO:0000313" key="6">
    <source>
        <dbReference type="EMBL" id="QBE97326.1"/>
    </source>
</evidence>
<evidence type="ECO:0000313" key="5">
    <source>
        <dbReference type="EMBL" id="QBE95862.1"/>
    </source>
</evidence>
<keyword evidence="1" id="KW-0233">DNA recombination</keyword>
<accession>A0A4P6LVM6</accession>
<proteinExistence type="predicted"/>
<dbReference type="EMBL" id="CP035945">
    <property type="protein sequence ID" value="QBE95862.1"/>
    <property type="molecule type" value="Genomic_DNA"/>
</dbReference>
<dbReference type="EMBL" id="CP035945">
    <property type="protein sequence ID" value="QBE99289.1"/>
    <property type="molecule type" value="Genomic_DNA"/>
</dbReference>
<dbReference type="Pfam" id="PF00589">
    <property type="entry name" value="Phage_integrase"/>
    <property type="match status" value="1"/>
</dbReference>
<dbReference type="KEGG" id="bpro:PMF13cell1_00136"/>
<gene>
    <name evidence="5" type="primary">xerC_7</name>
    <name evidence="3" type="synonym">xerC_1</name>
    <name evidence="7" type="synonym">xerC_12</name>
    <name evidence="4" type="synonym">xerC_3</name>
    <name evidence="6" type="synonym">xerC_8</name>
    <name evidence="3" type="ORF">PMF13cell1_00136</name>
    <name evidence="4" type="ORF">PMF13cell1_00366</name>
    <name evidence="5" type="ORF">PMF13cell1_01388</name>
    <name evidence="6" type="ORF">PMF13cell1_02882</name>
    <name evidence="7" type="ORF">PMF13cell1_04863</name>
</gene>
<dbReference type="Proteomes" id="UP000289794">
    <property type="component" value="Chromosome"/>
</dbReference>
<evidence type="ECO:0000259" key="2">
    <source>
        <dbReference type="Pfam" id="PF00589"/>
    </source>
</evidence>
<protein>
    <submittedName>
        <fullName evidence="5">Tyrosine recombinase XerC</fullName>
    </submittedName>
</protein>
<dbReference type="EMBL" id="CP035945">
    <property type="protein sequence ID" value="QBE97326.1"/>
    <property type="molecule type" value="Genomic_DNA"/>
</dbReference>
<dbReference type="AlphaFoldDB" id="A0A4P6LVM6"/>
<dbReference type="KEGG" id="bpro:PMF13cell1_04863"/>
<sequence>MDDSGFNSVFRDEFCGLITLKQSLGFKYEAETAAFRRIDTFFCQHQLTEKRISQDLCDHWCQKRSYESAANHAHRISSLRVFCKYLNSVGIPAYIPPHGLTRHPEKYDAHIYTPDELERFFTAVDASQSVPSECPYRALVMPVFFRILYTSGMRVSELRLAKIQDVDLANGYIRVLSGKNQKDRLVPIHPDLVSRCVELKDQIHSSSPEDEFFFLVRPGREMTLQNLYHNFRRYLDKARISHTGRGPRIHDFRHTYCVNLLLKWSKEGKDLLAYLPYMRTMLGHESFEETAYYLKLTSAAFPFVREHLEAAFPDIIQEVAFYEHEFY</sequence>
<dbReference type="KEGG" id="bpro:PMF13cell1_02882"/>
<dbReference type="InterPro" id="IPR050090">
    <property type="entry name" value="Tyrosine_recombinase_XerCD"/>
</dbReference>
<name>A0A4P6LVM6_9FIRM</name>
<dbReference type="EMBL" id="CP035945">
    <property type="protein sequence ID" value="QBE94643.1"/>
    <property type="molecule type" value="Genomic_DNA"/>
</dbReference>
<dbReference type="InterPro" id="IPR013762">
    <property type="entry name" value="Integrase-like_cat_sf"/>
</dbReference>
<dbReference type="GO" id="GO:0006310">
    <property type="term" value="P:DNA recombination"/>
    <property type="evidence" value="ECO:0007669"/>
    <property type="project" value="UniProtKB-KW"/>
</dbReference>
<dbReference type="SUPFAM" id="SSF56349">
    <property type="entry name" value="DNA breaking-rejoining enzymes"/>
    <property type="match status" value="1"/>
</dbReference>
<evidence type="ECO:0000313" key="4">
    <source>
        <dbReference type="EMBL" id="QBE94873.1"/>
    </source>
</evidence>
<dbReference type="EMBL" id="CP035945">
    <property type="protein sequence ID" value="QBE94873.1"/>
    <property type="molecule type" value="Genomic_DNA"/>
</dbReference>
<dbReference type="InterPro" id="IPR011010">
    <property type="entry name" value="DNA_brk_join_enz"/>
</dbReference>
<feature type="domain" description="Tyr recombinase" evidence="2">
    <location>
        <begin position="113"/>
        <end position="297"/>
    </location>
</feature>
<organism evidence="5 8">
    <name type="scientific">Blautia producta</name>
    <dbReference type="NCBI Taxonomy" id="33035"/>
    <lineage>
        <taxon>Bacteria</taxon>
        <taxon>Bacillati</taxon>
        <taxon>Bacillota</taxon>
        <taxon>Clostridia</taxon>
        <taxon>Lachnospirales</taxon>
        <taxon>Lachnospiraceae</taxon>
        <taxon>Blautia</taxon>
    </lineage>
</organism>
<dbReference type="GO" id="GO:0003677">
    <property type="term" value="F:DNA binding"/>
    <property type="evidence" value="ECO:0007669"/>
    <property type="project" value="InterPro"/>
</dbReference>
<evidence type="ECO:0000256" key="1">
    <source>
        <dbReference type="ARBA" id="ARBA00023172"/>
    </source>
</evidence>
<dbReference type="InterPro" id="IPR002104">
    <property type="entry name" value="Integrase_catalytic"/>
</dbReference>
<reference evidence="5 8" key="1">
    <citation type="submission" date="2019-01" db="EMBL/GenBank/DDBJ databases">
        <title>PMF-metabolizing Aryl O-demethylase.</title>
        <authorList>
            <person name="Kim M."/>
        </authorList>
    </citation>
    <scope>NUCLEOTIDE SEQUENCE [LARGE SCALE GENOMIC DNA]</scope>
    <source>
        <strain evidence="5 8">PMF1</strain>
    </source>
</reference>